<evidence type="ECO:0000313" key="1">
    <source>
        <dbReference type="EMBL" id="AMJ75412.1"/>
    </source>
</evidence>
<dbReference type="EMBL" id="JAUOQI010000009">
    <property type="protein sequence ID" value="MDO6578448.1"/>
    <property type="molecule type" value="Genomic_DNA"/>
</dbReference>
<dbReference type="Proteomes" id="UP000056750">
    <property type="component" value="Chromosome"/>
</dbReference>
<evidence type="ECO:0000313" key="2">
    <source>
        <dbReference type="EMBL" id="MDO6578448.1"/>
    </source>
</evidence>
<reference evidence="1 3" key="1">
    <citation type="submission" date="2015-12" db="EMBL/GenBank/DDBJ databases">
        <title>Intraspecies pangenome expansion in the marine bacterium Alteromonas.</title>
        <authorList>
            <person name="Lopez-Perez M."/>
            <person name="Rodriguez-Valera F."/>
        </authorList>
    </citation>
    <scope>NUCLEOTIDE SEQUENCE [LARGE SCALE GENOMIC DNA]</scope>
    <source>
        <strain evidence="1 3">LMG 21861</strain>
    </source>
</reference>
<reference evidence="2" key="2">
    <citation type="submission" date="2023-07" db="EMBL/GenBank/DDBJ databases">
        <title>Genome content predicts the carbon catabolic preferences of heterotrophic bacteria.</title>
        <authorList>
            <person name="Gralka M."/>
        </authorList>
    </citation>
    <scope>NUCLEOTIDE SEQUENCE</scope>
    <source>
        <strain evidence="2">F2M12</strain>
    </source>
</reference>
<name>A0AAW7Z4V8_9ALTE</name>
<gene>
    <name evidence="1" type="ORF">AVL57_16440</name>
    <name evidence="2" type="ORF">Q4527_13680</name>
</gene>
<dbReference type="KEGG" id="asq:AVL57_16440"/>
<proteinExistence type="predicted"/>
<dbReference type="AlphaFoldDB" id="A0AAW7Z4V8"/>
<accession>A0AAW7Z4V8</accession>
<organism evidence="2 4">
    <name type="scientific">Alteromonas stellipolaris</name>
    <dbReference type="NCBI Taxonomy" id="233316"/>
    <lineage>
        <taxon>Bacteria</taxon>
        <taxon>Pseudomonadati</taxon>
        <taxon>Pseudomonadota</taxon>
        <taxon>Gammaproteobacteria</taxon>
        <taxon>Alteromonadales</taxon>
        <taxon>Alteromonadaceae</taxon>
        <taxon>Alteromonas/Salinimonas group</taxon>
        <taxon>Alteromonas</taxon>
    </lineage>
</organism>
<dbReference type="Proteomes" id="UP001170717">
    <property type="component" value="Unassembled WGS sequence"/>
</dbReference>
<protein>
    <recommendedName>
        <fullName evidence="5">CopL family metal-binding regulatory protein</fullName>
    </recommendedName>
</protein>
<dbReference type="RefSeq" id="WP_057789921.1">
    <property type="nucleotide sequence ID" value="NZ_CAXIBE010000031.1"/>
</dbReference>
<evidence type="ECO:0000313" key="3">
    <source>
        <dbReference type="Proteomes" id="UP000056750"/>
    </source>
</evidence>
<evidence type="ECO:0008006" key="5">
    <source>
        <dbReference type="Google" id="ProtNLM"/>
    </source>
</evidence>
<dbReference type="EMBL" id="CP013926">
    <property type="protein sequence ID" value="AMJ75412.1"/>
    <property type="molecule type" value="Genomic_DNA"/>
</dbReference>
<evidence type="ECO:0000313" key="4">
    <source>
        <dbReference type="Proteomes" id="UP001170717"/>
    </source>
</evidence>
<keyword evidence="3" id="KW-1185">Reference proteome</keyword>
<sequence>MIDKLKKHRRGYVVILVMVISLVTQLSPGMAMPTAMPKPALMSMDVMSMDANSENNSSAESLANKTMQFSASGCHSASHASTSDLITPSSIQSTAKNDHATHSVSSAPREAVKSMEHSMHGDTPDSCCDVQCQCPAGVCAAVYAVINNEVSVAVIAHAPLVLFVNSQAPHTIPNTQFRPPKFAFAG</sequence>